<proteinExistence type="predicted"/>
<reference evidence="1 2" key="1">
    <citation type="journal article" date="2012" name="MBio">
        <title>Comparative genome analysis of three eukaryotic parasites with differing abilities to transform leukocytes reveals key mediators of Theileria-induced leukocyte transformation.</title>
        <authorList>
            <person name="Hayashida K."/>
            <person name="Hara Y."/>
            <person name="Abe T."/>
            <person name="Yamasaki C."/>
            <person name="Toyoda A."/>
            <person name="Kosuge T."/>
            <person name="Suzuki Y."/>
            <person name="Sato Y."/>
            <person name="Kawashima S."/>
            <person name="Katayama T."/>
            <person name="Wakaguri H."/>
            <person name="Inoue N."/>
            <person name="Homma K."/>
            <person name="Tada-Umezaki M."/>
            <person name="Yagi Y."/>
            <person name="Fujii Y."/>
            <person name="Habara T."/>
            <person name="Kanehisa M."/>
            <person name="Watanabe H."/>
            <person name="Ito K."/>
            <person name="Gojobori T."/>
            <person name="Sugawara H."/>
            <person name="Imanishi T."/>
            <person name="Weir W."/>
            <person name="Gardner M."/>
            <person name="Pain A."/>
            <person name="Shiels B."/>
            <person name="Hattori M."/>
            <person name="Nene V."/>
            <person name="Sugimoto C."/>
        </authorList>
    </citation>
    <scope>NUCLEOTIDE SEQUENCE [LARGE SCALE GENOMIC DNA]</scope>
    <source>
        <strain evidence="1 2">Shintoku</strain>
    </source>
</reference>
<dbReference type="GeneID" id="20713369"/>
<name>J4DNI0_THEOR</name>
<organism evidence="1 2">
    <name type="scientific">Theileria orientalis strain Shintoku</name>
    <dbReference type="NCBI Taxonomy" id="869250"/>
    <lineage>
        <taxon>Eukaryota</taxon>
        <taxon>Sar</taxon>
        <taxon>Alveolata</taxon>
        <taxon>Apicomplexa</taxon>
        <taxon>Aconoidasida</taxon>
        <taxon>Piroplasmida</taxon>
        <taxon>Theileriidae</taxon>
        <taxon>Theileria</taxon>
    </lineage>
</organism>
<protein>
    <submittedName>
        <fullName evidence="1">Uncharacterized protein</fullName>
    </submittedName>
</protein>
<dbReference type="AlphaFoldDB" id="J4DNI0"/>
<keyword evidence="2" id="KW-1185">Reference proteome</keyword>
<evidence type="ECO:0000313" key="1">
    <source>
        <dbReference type="EMBL" id="BAM38994.1"/>
    </source>
</evidence>
<dbReference type="RefSeq" id="XP_009689295.1">
    <property type="nucleotide sequence ID" value="XM_009691000.1"/>
</dbReference>
<dbReference type="KEGG" id="tot:TOT_010000459"/>
<dbReference type="VEuPathDB" id="PiroplasmaDB:TOT_010000459"/>
<accession>J4DNI0</accession>
<evidence type="ECO:0000313" key="2">
    <source>
        <dbReference type="Proteomes" id="UP000003786"/>
    </source>
</evidence>
<dbReference type="Proteomes" id="UP000003786">
    <property type="component" value="Chromosome 1"/>
</dbReference>
<gene>
    <name evidence="1" type="ORF">TOT_010000459</name>
</gene>
<dbReference type="EMBL" id="AP011946">
    <property type="protein sequence ID" value="BAM38994.1"/>
    <property type="molecule type" value="Genomic_DNA"/>
</dbReference>
<sequence length="41" mass="4746">MKLACHDHYYSTKAKVNDTSEYNINRCRYGEKLSQEFGTGS</sequence>